<dbReference type="AlphaFoldDB" id="A0A0F8ZDV5"/>
<protein>
    <recommendedName>
        <fullName evidence="5">MCM C-terminal AAA(+) ATPase domain-containing protein</fullName>
    </recommendedName>
</protein>
<evidence type="ECO:0000256" key="2">
    <source>
        <dbReference type="ARBA" id="ARBA00022705"/>
    </source>
</evidence>
<organism evidence="6">
    <name type="scientific">marine sediment metagenome</name>
    <dbReference type="NCBI Taxonomy" id="412755"/>
    <lineage>
        <taxon>unclassified sequences</taxon>
        <taxon>metagenomes</taxon>
        <taxon>ecological metagenomes</taxon>
    </lineage>
</organism>
<gene>
    <name evidence="6" type="ORF">LCGC14_2707590</name>
</gene>
<dbReference type="PRINTS" id="PR01657">
    <property type="entry name" value="MCMFAMILY"/>
</dbReference>
<evidence type="ECO:0000259" key="5">
    <source>
        <dbReference type="PROSITE" id="PS50051"/>
    </source>
</evidence>
<feature type="non-terminal residue" evidence="6">
    <location>
        <position position="1"/>
    </location>
</feature>
<keyword evidence="2" id="KW-0235">DNA replication</keyword>
<dbReference type="PANTHER" id="PTHR11630">
    <property type="entry name" value="DNA REPLICATION LICENSING FACTOR MCM FAMILY MEMBER"/>
    <property type="match status" value="1"/>
</dbReference>
<dbReference type="InterPro" id="IPR001208">
    <property type="entry name" value="MCM_dom"/>
</dbReference>
<dbReference type="PROSITE" id="PS50051">
    <property type="entry name" value="MCM_2"/>
    <property type="match status" value="1"/>
</dbReference>
<dbReference type="GO" id="GO:0003697">
    <property type="term" value="F:single-stranded DNA binding"/>
    <property type="evidence" value="ECO:0007669"/>
    <property type="project" value="TreeGrafter"/>
</dbReference>
<dbReference type="GO" id="GO:0005524">
    <property type="term" value="F:ATP binding"/>
    <property type="evidence" value="ECO:0007669"/>
    <property type="project" value="UniProtKB-KW"/>
</dbReference>
<dbReference type="Pfam" id="PF00493">
    <property type="entry name" value="MCM"/>
    <property type="match status" value="1"/>
</dbReference>
<dbReference type="GO" id="GO:0042555">
    <property type="term" value="C:MCM complex"/>
    <property type="evidence" value="ECO:0007669"/>
    <property type="project" value="TreeGrafter"/>
</dbReference>
<proteinExistence type="inferred from homology"/>
<dbReference type="GO" id="GO:0017116">
    <property type="term" value="F:single-stranded DNA helicase activity"/>
    <property type="evidence" value="ECO:0007669"/>
    <property type="project" value="TreeGrafter"/>
</dbReference>
<dbReference type="InterPro" id="IPR031327">
    <property type="entry name" value="MCM"/>
</dbReference>
<keyword evidence="3" id="KW-0547">Nucleotide-binding</keyword>
<keyword evidence="4" id="KW-0067">ATP-binding</keyword>
<sequence>ASELEQIDAASKTDFEELARKLNVLVIVGVDVWELTLYNLMSPNAPRFLMNALDFRANLHEMLGGDISTAKSKVLKISKMIAPKMLVVDDTTKPTFEGVAPTRSGDDIAEGVIDWANDGVMIVEEFTNKFAKMPLFRRVMDGEYIQIFKKGSGKGLQANITMLTACNPDDDFFQEEMTFRSQLPFKEGVLSRFDILIPLTATQLKNELLVDKIDLFGTKVEGLIDFAEVKTRLTTLAHGMRQIQFVLLTEEQKKRLRDIFKDHNTADIKKRIIKNRPLLILRDLETLARLVNVIATVNFSRRKVENGLLFATEEDIDKAIQLWENLLNYRVQLYARSSRNLTTISEEFIAYLARAGGIENWIPQDELFEEFVTLQRKIGRSTFYNELRGLLEEGRVVASGKRNRELKLVVK</sequence>
<dbReference type="PANTHER" id="PTHR11630:SF66">
    <property type="entry name" value="DNA REPLICATION LICENSING FACTOR MCM4"/>
    <property type="match status" value="1"/>
</dbReference>
<dbReference type="EMBL" id="LAZR01048420">
    <property type="protein sequence ID" value="KKK91972.1"/>
    <property type="molecule type" value="Genomic_DNA"/>
</dbReference>
<name>A0A0F8ZDV5_9ZZZZ</name>
<reference evidence="6" key="1">
    <citation type="journal article" date="2015" name="Nature">
        <title>Complex archaea that bridge the gap between prokaryotes and eukaryotes.</title>
        <authorList>
            <person name="Spang A."/>
            <person name="Saw J.H."/>
            <person name="Jorgensen S.L."/>
            <person name="Zaremba-Niedzwiedzka K."/>
            <person name="Martijn J."/>
            <person name="Lind A.E."/>
            <person name="van Eijk R."/>
            <person name="Schleper C."/>
            <person name="Guy L."/>
            <person name="Ettema T.J."/>
        </authorList>
    </citation>
    <scope>NUCLEOTIDE SEQUENCE</scope>
</reference>
<evidence type="ECO:0000256" key="4">
    <source>
        <dbReference type="ARBA" id="ARBA00022840"/>
    </source>
</evidence>
<evidence type="ECO:0000256" key="3">
    <source>
        <dbReference type="ARBA" id="ARBA00022741"/>
    </source>
</evidence>
<dbReference type="InterPro" id="IPR027417">
    <property type="entry name" value="P-loop_NTPase"/>
</dbReference>
<feature type="domain" description="MCM C-terminal AAA(+) ATPase" evidence="5">
    <location>
        <begin position="14"/>
        <end position="196"/>
    </location>
</feature>
<comment type="caution">
    <text evidence="6">The sequence shown here is derived from an EMBL/GenBank/DDBJ whole genome shotgun (WGS) entry which is preliminary data.</text>
</comment>
<dbReference type="Gene3D" id="3.40.50.300">
    <property type="entry name" value="P-loop containing nucleotide triphosphate hydrolases"/>
    <property type="match status" value="1"/>
</dbReference>
<evidence type="ECO:0000313" key="6">
    <source>
        <dbReference type="EMBL" id="KKK91972.1"/>
    </source>
</evidence>
<evidence type="ECO:0000256" key="1">
    <source>
        <dbReference type="ARBA" id="ARBA00008010"/>
    </source>
</evidence>
<comment type="similarity">
    <text evidence="1">Belongs to the MCM family.</text>
</comment>
<accession>A0A0F8ZDV5</accession>
<dbReference type="GO" id="GO:0006260">
    <property type="term" value="P:DNA replication"/>
    <property type="evidence" value="ECO:0007669"/>
    <property type="project" value="UniProtKB-KW"/>
</dbReference>